<comment type="subcellular location">
    <subcellularLocation>
        <location evidence="1 9">Cytoplasm</location>
    </subcellularLocation>
</comment>
<dbReference type="InterPro" id="IPR050090">
    <property type="entry name" value="Tyrosine_recombinase_XerCD"/>
</dbReference>
<dbReference type="GO" id="GO:0003677">
    <property type="term" value="F:DNA binding"/>
    <property type="evidence" value="ECO:0007669"/>
    <property type="project" value="UniProtKB-UniRule"/>
</dbReference>
<accession>A0A4R6BDE8</accession>
<keyword evidence="6 9" id="KW-0238">DNA-binding</keyword>
<dbReference type="GO" id="GO:0006313">
    <property type="term" value="P:DNA transposition"/>
    <property type="evidence" value="ECO:0007669"/>
    <property type="project" value="UniProtKB-UniRule"/>
</dbReference>
<dbReference type="GO" id="GO:0007059">
    <property type="term" value="P:chromosome segregation"/>
    <property type="evidence" value="ECO:0007669"/>
    <property type="project" value="UniProtKB-UniRule"/>
</dbReference>
<keyword evidence="8 9" id="KW-0131">Cell cycle</keyword>
<feature type="active site" evidence="9">
    <location>
        <position position="239"/>
    </location>
</feature>
<evidence type="ECO:0000313" key="12">
    <source>
        <dbReference type="EMBL" id="TDL97748.1"/>
    </source>
</evidence>
<gene>
    <name evidence="9" type="primary">xerC</name>
    <name evidence="12" type="ORF">ERX27_06640</name>
</gene>
<keyword evidence="13" id="KW-1185">Reference proteome</keyword>
<dbReference type="InterPro" id="IPR013762">
    <property type="entry name" value="Integrase-like_cat_sf"/>
</dbReference>
<comment type="similarity">
    <text evidence="9">Belongs to the 'phage' integrase family. XerC subfamily.</text>
</comment>
<keyword evidence="3 9" id="KW-0132">Cell division</keyword>
<keyword evidence="4 9" id="KW-0159">Chromosome partition</keyword>
<feature type="active site" evidence="9">
    <location>
        <position position="168"/>
    </location>
</feature>
<dbReference type="PANTHER" id="PTHR30349">
    <property type="entry name" value="PHAGE INTEGRASE-RELATED"/>
    <property type="match status" value="1"/>
</dbReference>
<evidence type="ECO:0000256" key="6">
    <source>
        <dbReference type="ARBA" id="ARBA00023125"/>
    </source>
</evidence>
<feature type="active site" evidence="9">
    <location>
        <position position="262"/>
    </location>
</feature>
<dbReference type="RefSeq" id="WP_133432053.1">
    <property type="nucleotide sequence ID" value="NZ_SCWA01000010.1"/>
</dbReference>
<feature type="active site" description="O-(3'-phospho-DNA)-tyrosine intermediate" evidence="9">
    <location>
        <position position="271"/>
    </location>
</feature>
<evidence type="ECO:0000313" key="13">
    <source>
        <dbReference type="Proteomes" id="UP000295310"/>
    </source>
</evidence>
<keyword evidence="5 9" id="KW-0229">DNA integration</keyword>
<feature type="domain" description="Tyr recombinase" evidence="10">
    <location>
        <begin position="104"/>
        <end position="284"/>
    </location>
</feature>
<dbReference type="Pfam" id="PF02899">
    <property type="entry name" value="Phage_int_SAM_1"/>
    <property type="match status" value="1"/>
</dbReference>
<evidence type="ECO:0000256" key="9">
    <source>
        <dbReference type="HAMAP-Rule" id="MF_01808"/>
    </source>
</evidence>
<comment type="function">
    <text evidence="9">Site-specific tyrosine recombinase, which acts by catalyzing the cutting and rejoining of the recombining DNA molecules. The XerC-XerD complex is essential to convert dimers of the bacterial chromosome into monomers to permit their segregation at cell division. It also contributes to the segregational stability of plasmids.</text>
</comment>
<dbReference type="SUPFAM" id="SSF56349">
    <property type="entry name" value="DNA breaking-rejoining enzymes"/>
    <property type="match status" value="1"/>
</dbReference>
<dbReference type="GO" id="GO:0051301">
    <property type="term" value="P:cell division"/>
    <property type="evidence" value="ECO:0007669"/>
    <property type="project" value="UniProtKB-KW"/>
</dbReference>
<reference evidence="12 13" key="1">
    <citation type="submission" date="2019-01" db="EMBL/GenBank/DDBJ databases">
        <title>Draft genome sequences of the type strains of six Macrococcus species.</title>
        <authorList>
            <person name="Mazhar S."/>
            <person name="Altermann E."/>
            <person name="Hill C."/>
            <person name="Mcauliffe O."/>
        </authorList>
    </citation>
    <scope>NUCLEOTIDE SEQUENCE [LARGE SCALE GENOMIC DNA]</scope>
    <source>
        <strain evidence="12 13">CCM4811</strain>
    </source>
</reference>
<feature type="domain" description="Core-binding (CB)" evidence="11">
    <location>
        <begin position="1"/>
        <end position="84"/>
    </location>
</feature>
<dbReference type="OrthoDB" id="9801717at2"/>
<evidence type="ECO:0000256" key="7">
    <source>
        <dbReference type="ARBA" id="ARBA00023172"/>
    </source>
</evidence>
<evidence type="ECO:0000256" key="3">
    <source>
        <dbReference type="ARBA" id="ARBA00022618"/>
    </source>
</evidence>
<evidence type="ECO:0000256" key="1">
    <source>
        <dbReference type="ARBA" id="ARBA00004496"/>
    </source>
</evidence>
<comment type="subunit">
    <text evidence="9">Forms a cyclic heterotetrameric complex composed of two molecules of XerC and two molecules of XerD.</text>
</comment>
<dbReference type="InterPro" id="IPR011010">
    <property type="entry name" value="DNA_brk_join_enz"/>
</dbReference>
<evidence type="ECO:0000256" key="4">
    <source>
        <dbReference type="ARBA" id="ARBA00022829"/>
    </source>
</evidence>
<dbReference type="InterPro" id="IPR010998">
    <property type="entry name" value="Integrase_recombinase_N"/>
</dbReference>
<keyword evidence="7 9" id="KW-0233">DNA recombination</keyword>
<dbReference type="PANTHER" id="PTHR30349:SF77">
    <property type="entry name" value="TYROSINE RECOMBINASE XERC"/>
    <property type="match status" value="1"/>
</dbReference>
<dbReference type="GO" id="GO:0005737">
    <property type="term" value="C:cytoplasm"/>
    <property type="evidence" value="ECO:0007669"/>
    <property type="project" value="UniProtKB-SubCell"/>
</dbReference>
<comment type="caution">
    <text evidence="12">The sequence shown here is derived from an EMBL/GenBank/DDBJ whole genome shotgun (WGS) entry which is preliminary data.</text>
</comment>
<dbReference type="AlphaFoldDB" id="A0A4R6BDE8"/>
<evidence type="ECO:0000259" key="11">
    <source>
        <dbReference type="PROSITE" id="PS51900"/>
    </source>
</evidence>
<dbReference type="InterPro" id="IPR023009">
    <property type="entry name" value="Tyrosine_recombinase_XerC/XerD"/>
</dbReference>
<dbReference type="InterPro" id="IPR002104">
    <property type="entry name" value="Integrase_catalytic"/>
</dbReference>
<dbReference type="EMBL" id="SCWA01000010">
    <property type="protein sequence ID" value="TDL97748.1"/>
    <property type="molecule type" value="Genomic_DNA"/>
</dbReference>
<evidence type="ECO:0000256" key="8">
    <source>
        <dbReference type="ARBA" id="ARBA00023306"/>
    </source>
</evidence>
<evidence type="ECO:0000256" key="2">
    <source>
        <dbReference type="ARBA" id="ARBA00022490"/>
    </source>
</evidence>
<keyword evidence="2 9" id="KW-0963">Cytoplasm</keyword>
<protein>
    <recommendedName>
        <fullName evidence="9">Tyrosine recombinase XerC</fullName>
    </recommendedName>
</protein>
<dbReference type="Gene3D" id="1.10.443.10">
    <property type="entry name" value="Intergrase catalytic core"/>
    <property type="match status" value="1"/>
</dbReference>
<dbReference type="GO" id="GO:0009037">
    <property type="term" value="F:tyrosine-based site-specific recombinase activity"/>
    <property type="evidence" value="ECO:0007669"/>
    <property type="project" value="UniProtKB-UniRule"/>
</dbReference>
<dbReference type="Pfam" id="PF00589">
    <property type="entry name" value="Phage_integrase"/>
    <property type="match status" value="1"/>
</dbReference>
<dbReference type="InterPro" id="IPR004107">
    <property type="entry name" value="Integrase_SAM-like_N"/>
</dbReference>
<dbReference type="SUPFAM" id="SSF47823">
    <property type="entry name" value="lambda integrase-like, N-terminal domain"/>
    <property type="match status" value="1"/>
</dbReference>
<name>A0A4R6BDE8_9STAP</name>
<dbReference type="PROSITE" id="PS51898">
    <property type="entry name" value="TYR_RECOMBINASE"/>
    <property type="match status" value="1"/>
</dbReference>
<proteinExistence type="inferred from homology"/>
<dbReference type="Gene3D" id="1.10.150.130">
    <property type="match status" value="1"/>
</dbReference>
<dbReference type="PROSITE" id="PS51900">
    <property type="entry name" value="CB"/>
    <property type="match status" value="1"/>
</dbReference>
<dbReference type="HAMAP" id="MF_01808">
    <property type="entry name" value="Recomb_XerC_XerD"/>
    <property type="match status" value="1"/>
</dbReference>
<evidence type="ECO:0000259" key="10">
    <source>
        <dbReference type="PROSITE" id="PS51898"/>
    </source>
</evidence>
<dbReference type="CDD" id="cd00798">
    <property type="entry name" value="INT_XerDC_C"/>
    <property type="match status" value="1"/>
</dbReference>
<organism evidence="12 13">
    <name type="scientific">Macrococcus brunensis</name>
    <dbReference type="NCBI Taxonomy" id="198483"/>
    <lineage>
        <taxon>Bacteria</taxon>
        <taxon>Bacillati</taxon>
        <taxon>Bacillota</taxon>
        <taxon>Bacilli</taxon>
        <taxon>Bacillales</taxon>
        <taxon>Staphylococcaceae</taxon>
        <taxon>Macrococcus</taxon>
    </lineage>
</organism>
<feature type="active site" evidence="9">
    <location>
        <position position="144"/>
    </location>
</feature>
<dbReference type="Proteomes" id="UP000295310">
    <property type="component" value="Unassembled WGS sequence"/>
</dbReference>
<dbReference type="InterPro" id="IPR044068">
    <property type="entry name" value="CB"/>
</dbReference>
<sequence length="290" mass="34140">MNKAIEDFSRYLLLEKGFSPHTQTAYIQDVVQFEQYLKEQHLQIETFQYRDARGYLVYLYNQKLTRASVSRKISSLKTFYRFLNLDQEETNPFDSLIHPKQDKYLPQFFYEEEMERLFAEVDQGKPFHKRDRFILELLYATGLRVSELVSLKLTDIDEEMMVLKVLGKGNKERIVPFGHFALDSLRDYLLLRRKYAKDHDGLLINQQGGILTARGVRYILTDIIKRTGQVSHIYPHMLRHTFATHLLNEGADLRTVQDLLGHVNLSTTGRYTHVTKEHLRQTYLSAHPRA</sequence>
<evidence type="ECO:0000256" key="5">
    <source>
        <dbReference type="ARBA" id="ARBA00022908"/>
    </source>
</evidence>
<feature type="active site" evidence="9">
    <location>
        <position position="236"/>
    </location>
</feature>